<dbReference type="SUPFAM" id="SSF103473">
    <property type="entry name" value="MFS general substrate transporter"/>
    <property type="match status" value="1"/>
</dbReference>
<dbReference type="PANTHER" id="PTHR23294:SF59">
    <property type="entry name" value="UNC93-LIKE PROTEIN C922.05C"/>
    <property type="match status" value="1"/>
</dbReference>
<evidence type="ECO:0000256" key="2">
    <source>
        <dbReference type="ARBA" id="ARBA00022692"/>
    </source>
</evidence>
<keyword evidence="4 5" id="KW-0472">Membrane</keyword>
<gene>
    <name evidence="7" type="ORF">DL89DRAFT_264117</name>
</gene>
<dbReference type="Gene3D" id="1.20.1250.20">
    <property type="entry name" value="MFS general substrate transporter like domains"/>
    <property type="match status" value="1"/>
</dbReference>
<feature type="transmembrane region" description="Helical" evidence="5">
    <location>
        <begin position="129"/>
        <end position="148"/>
    </location>
</feature>
<evidence type="ECO:0000256" key="6">
    <source>
        <dbReference type="SAM" id="SignalP"/>
    </source>
</evidence>
<evidence type="ECO:0000256" key="3">
    <source>
        <dbReference type="ARBA" id="ARBA00022989"/>
    </source>
</evidence>
<evidence type="ECO:0000313" key="7">
    <source>
        <dbReference type="EMBL" id="ORX74171.1"/>
    </source>
</evidence>
<accession>A0A1Y1WKR3</accession>
<sequence>MTQVVIMSLICFLCPGMFNALNAVGGAGQVDRTVSNNTNTGLYCTFIVFGVLGGAIVNLCGIRWTIFLSGLTYSLYSASYIYYNHTKNGAFTISTGPILGIGAGILWSAQGMIMMSYPNENQKGRYISIFWVIFNLGGVIGGIVPFVVNFNEDRDSPAKPLPDAGYIVFVALEALGALAALALAPPERVVRGDGSHVVLMRYTDVRYEAIEVLKLFMNPWMLLLLPMCFVSNFFYSYQWGAFNGSLFTIRTRGLNSMLYWASQMAAAYVISFLHDREKMSRRHRALTSLGIVAILGNVMWGCTLVMQQRYTHGPTTTADTDYPGGLIDFTESSRAVGPIILFCFMGGVDALWQSLAYWMLGTLTNDSQMLARYAGFYKGMQSLGAAVAWQLDAKGVTLMHQLIANWVLMACALPFMFYVAYNIKNQSDEVEDLPADDWLIKGNHDDLEYL</sequence>
<comment type="caution">
    <text evidence="7">The sequence shown here is derived from an EMBL/GenBank/DDBJ whole genome shotgun (WGS) entry which is preliminary data.</text>
</comment>
<feature type="signal peptide" evidence="6">
    <location>
        <begin position="1"/>
        <end position="20"/>
    </location>
</feature>
<proteinExistence type="predicted"/>
<feature type="transmembrane region" description="Helical" evidence="5">
    <location>
        <begin position="89"/>
        <end position="109"/>
    </location>
</feature>
<reference evidence="7 8" key="1">
    <citation type="submission" date="2016-07" db="EMBL/GenBank/DDBJ databases">
        <title>Pervasive Adenine N6-methylation of Active Genes in Fungi.</title>
        <authorList>
            <consortium name="DOE Joint Genome Institute"/>
            <person name="Mondo S.J."/>
            <person name="Dannebaum R.O."/>
            <person name="Kuo R.C."/>
            <person name="Labutti K."/>
            <person name="Haridas S."/>
            <person name="Kuo A."/>
            <person name="Salamov A."/>
            <person name="Ahrendt S.R."/>
            <person name="Lipzen A."/>
            <person name="Sullivan W."/>
            <person name="Andreopoulos W.B."/>
            <person name="Clum A."/>
            <person name="Lindquist E."/>
            <person name="Daum C."/>
            <person name="Ramamoorthy G.K."/>
            <person name="Gryganskyi A."/>
            <person name="Culley D."/>
            <person name="Magnuson J.K."/>
            <person name="James T.Y."/>
            <person name="O'Malley M.A."/>
            <person name="Stajich J.E."/>
            <person name="Spatafora J.W."/>
            <person name="Visel A."/>
            <person name="Grigoriev I.V."/>
        </authorList>
    </citation>
    <scope>NUCLEOTIDE SEQUENCE [LARGE SCALE GENOMIC DNA]</scope>
    <source>
        <strain evidence="7 8">ATCC 12442</strain>
    </source>
</reference>
<organism evidence="7 8">
    <name type="scientific">Linderina pennispora</name>
    <dbReference type="NCBI Taxonomy" id="61395"/>
    <lineage>
        <taxon>Eukaryota</taxon>
        <taxon>Fungi</taxon>
        <taxon>Fungi incertae sedis</taxon>
        <taxon>Zoopagomycota</taxon>
        <taxon>Kickxellomycotina</taxon>
        <taxon>Kickxellomycetes</taxon>
        <taxon>Kickxellales</taxon>
        <taxon>Kickxellaceae</taxon>
        <taxon>Linderina</taxon>
    </lineage>
</organism>
<evidence type="ECO:0000313" key="8">
    <source>
        <dbReference type="Proteomes" id="UP000193922"/>
    </source>
</evidence>
<feature type="transmembrane region" description="Helical" evidence="5">
    <location>
        <begin position="285"/>
        <end position="306"/>
    </location>
</feature>
<feature type="chain" id="PRO_5013050484" evidence="6">
    <location>
        <begin position="21"/>
        <end position="450"/>
    </location>
</feature>
<evidence type="ECO:0000256" key="5">
    <source>
        <dbReference type="SAM" id="Phobius"/>
    </source>
</evidence>
<dbReference type="GO" id="GO:0016020">
    <property type="term" value="C:membrane"/>
    <property type="evidence" value="ECO:0007669"/>
    <property type="project" value="UniProtKB-SubCell"/>
</dbReference>
<dbReference type="InterPro" id="IPR051617">
    <property type="entry name" value="UNC-93-like_regulator"/>
</dbReference>
<keyword evidence="3 5" id="KW-1133">Transmembrane helix</keyword>
<feature type="transmembrane region" description="Helical" evidence="5">
    <location>
        <begin position="403"/>
        <end position="421"/>
    </location>
</feature>
<protein>
    <submittedName>
        <fullName evidence="7">UNC93-like protein</fullName>
    </submittedName>
</protein>
<dbReference type="RefSeq" id="XP_040747382.1">
    <property type="nucleotide sequence ID" value="XM_040886109.1"/>
</dbReference>
<feature type="transmembrane region" description="Helical" evidence="5">
    <location>
        <begin position="370"/>
        <end position="391"/>
    </location>
</feature>
<dbReference type="AlphaFoldDB" id="A0A1Y1WKR3"/>
<keyword evidence="2 5" id="KW-0812">Transmembrane</keyword>
<keyword evidence="8" id="KW-1185">Reference proteome</keyword>
<dbReference type="Pfam" id="PF05978">
    <property type="entry name" value="UNC-93"/>
    <property type="match status" value="1"/>
</dbReference>
<feature type="transmembrane region" description="Helical" evidence="5">
    <location>
        <begin position="220"/>
        <end position="237"/>
    </location>
</feature>
<evidence type="ECO:0000256" key="1">
    <source>
        <dbReference type="ARBA" id="ARBA00004141"/>
    </source>
</evidence>
<comment type="subcellular location">
    <subcellularLocation>
        <location evidence="1">Membrane</location>
        <topology evidence="1">Multi-pass membrane protein</topology>
    </subcellularLocation>
</comment>
<evidence type="ECO:0000256" key="4">
    <source>
        <dbReference type="ARBA" id="ARBA00023136"/>
    </source>
</evidence>
<dbReference type="EMBL" id="MCFD01000001">
    <property type="protein sequence ID" value="ORX74171.1"/>
    <property type="molecule type" value="Genomic_DNA"/>
</dbReference>
<feature type="transmembrane region" description="Helical" evidence="5">
    <location>
        <begin position="39"/>
        <end position="57"/>
    </location>
</feature>
<feature type="transmembrane region" description="Helical" evidence="5">
    <location>
        <begin position="257"/>
        <end position="273"/>
    </location>
</feature>
<dbReference type="Proteomes" id="UP000193922">
    <property type="component" value="Unassembled WGS sequence"/>
</dbReference>
<dbReference type="OrthoDB" id="196103at2759"/>
<dbReference type="InterPro" id="IPR036259">
    <property type="entry name" value="MFS_trans_sf"/>
</dbReference>
<name>A0A1Y1WKR3_9FUNG</name>
<dbReference type="PANTHER" id="PTHR23294">
    <property type="entry name" value="ET TRANSLATION PRODUCT-RELATED"/>
    <property type="match status" value="1"/>
</dbReference>
<dbReference type="InterPro" id="IPR010291">
    <property type="entry name" value="Ion_channel_UNC-93"/>
</dbReference>
<dbReference type="GeneID" id="63802757"/>
<keyword evidence="6" id="KW-0732">Signal</keyword>
<feature type="transmembrane region" description="Helical" evidence="5">
    <location>
        <begin position="164"/>
        <end position="184"/>
    </location>
</feature>
<feature type="transmembrane region" description="Helical" evidence="5">
    <location>
        <begin position="335"/>
        <end position="358"/>
    </location>
</feature>